<comment type="caution">
    <text evidence="1">The sequence shown here is derived from an EMBL/GenBank/DDBJ whole genome shotgun (WGS) entry which is preliminary data.</text>
</comment>
<accession>A0AAE1E2Q7</accession>
<evidence type="ECO:0000313" key="2">
    <source>
        <dbReference type="Proteomes" id="UP001283361"/>
    </source>
</evidence>
<keyword evidence="2" id="KW-1185">Reference proteome</keyword>
<evidence type="ECO:0000313" key="1">
    <source>
        <dbReference type="EMBL" id="KAK3792254.1"/>
    </source>
</evidence>
<dbReference type="Proteomes" id="UP001283361">
    <property type="component" value="Unassembled WGS sequence"/>
</dbReference>
<sequence length="97" mass="10881">MEPRETTLPQMVIGTDNQKTLTSAVTAVFPSCRHTLCTLHLKKYTIQHLQDEVGVEMRGRNSLVDLMFGRGVVKSTIRAENDIRVARAATQWPAVDE</sequence>
<reference evidence="1" key="1">
    <citation type="journal article" date="2023" name="G3 (Bethesda)">
        <title>A reference genome for the long-term kleptoplast-retaining sea slug Elysia crispata morphotype clarki.</title>
        <authorList>
            <person name="Eastman K.E."/>
            <person name="Pendleton A.L."/>
            <person name="Shaikh M.A."/>
            <person name="Suttiyut T."/>
            <person name="Ogas R."/>
            <person name="Tomko P."/>
            <person name="Gavelis G."/>
            <person name="Widhalm J.R."/>
            <person name="Wisecaver J.H."/>
        </authorList>
    </citation>
    <scope>NUCLEOTIDE SEQUENCE</scope>
    <source>
        <strain evidence="1">ECLA1</strain>
    </source>
</reference>
<dbReference type="EMBL" id="JAWDGP010001382">
    <property type="protein sequence ID" value="KAK3792254.1"/>
    <property type="molecule type" value="Genomic_DNA"/>
</dbReference>
<name>A0AAE1E2Q7_9GAST</name>
<proteinExistence type="predicted"/>
<organism evidence="1 2">
    <name type="scientific">Elysia crispata</name>
    <name type="common">lettuce slug</name>
    <dbReference type="NCBI Taxonomy" id="231223"/>
    <lineage>
        <taxon>Eukaryota</taxon>
        <taxon>Metazoa</taxon>
        <taxon>Spiralia</taxon>
        <taxon>Lophotrochozoa</taxon>
        <taxon>Mollusca</taxon>
        <taxon>Gastropoda</taxon>
        <taxon>Heterobranchia</taxon>
        <taxon>Euthyneura</taxon>
        <taxon>Panpulmonata</taxon>
        <taxon>Sacoglossa</taxon>
        <taxon>Placobranchoidea</taxon>
        <taxon>Plakobranchidae</taxon>
        <taxon>Elysia</taxon>
    </lineage>
</organism>
<gene>
    <name evidence="1" type="ORF">RRG08_007334</name>
</gene>
<dbReference type="AlphaFoldDB" id="A0AAE1E2Q7"/>
<protein>
    <submittedName>
        <fullName evidence="1">Uncharacterized protein</fullName>
    </submittedName>
</protein>